<accession>A0A318MF70</accession>
<keyword evidence="5" id="KW-0808">Transferase</keyword>
<evidence type="ECO:0000256" key="2">
    <source>
        <dbReference type="ARBA" id="ARBA00011955"/>
    </source>
</evidence>
<evidence type="ECO:0000313" key="12">
    <source>
        <dbReference type="Proteomes" id="UP000248128"/>
    </source>
</evidence>
<dbReference type="Gene3D" id="3.10.520.10">
    <property type="entry name" value="ApbE-like domains"/>
    <property type="match status" value="1"/>
</dbReference>
<name>A0A318MF70_9BIFI</name>
<comment type="cofactor">
    <cofactor evidence="1">
        <name>Mg(2+)</name>
        <dbReference type="ChEBI" id="CHEBI:18420"/>
    </cofactor>
</comment>
<evidence type="ECO:0000313" key="11">
    <source>
        <dbReference type="EMBL" id="PXY86817.1"/>
    </source>
</evidence>
<evidence type="ECO:0000256" key="4">
    <source>
        <dbReference type="ARBA" id="ARBA00022630"/>
    </source>
</evidence>
<dbReference type="EMBL" id="QGLK01000005">
    <property type="protein sequence ID" value="PXY86817.1"/>
    <property type="molecule type" value="Genomic_DNA"/>
</dbReference>
<dbReference type="SUPFAM" id="SSF143631">
    <property type="entry name" value="ApbE-like"/>
    <property type="match status" value="1"/>
</dbReference>
<dbReference type="Proteomes" id="UP000248128">
    <property type="component" value="Unassembled WGS sequence"/>
</dbReference>
<organism evidence="11 12">
    <name type="scientific">Bifidobacterium asteroides</name>
    <dbReference type="NCBI Taxonomy" id="1684"/>
    <lineage>
        <taxon>Bacteria</taxon>
        <taxon>Bacillati</taxon>
        <taxon>Actinomycetota</taxon>
        <taxon>Actinomycetes</taxon>
        <taxon>Bifidobacteriales</taxon>
        <taxon>Bifidobacteriaceae</taxon>
        <taxon>Bifidobacterium</taxon>
    </lineage>
</organism>
<dbReference type="InterPro" id="IPR003374">
    <property type="entry name" value="ApbE-like_sf"/>
</dbReference>
<dbReference type="OrthoDB" id="9778595at2"/>
<dbReference type="RefSeq" id="WP_110413624.1">
    <property type="nucleotide sequence ID" value="NZ_QGLK01000005.1"/>
</dbReference>
<dbReference type="PANTHER" id="PTHR30040">
    <property type="entry name" value="THIAMINE BIOSYNTHESIS LIPOPROTEIN APBE"/>
    <property type="match status" value="1"/>
</dbReference>
<keyword evidence="4" id="KW-0285">Flavoprotein</keyword>
<evidence type="ECO:0000256" key="10">
    <source>
        <dbReference type="ARBA" id="ARBA00048540"/>
    </source>
</evidence>
<dbReference type="InterPro" id="IPR024932">
    <property type="entry name" value="ApbE"/>
</dbReference>
<gene>
    <name evidence="11" type="ORF">DKK74_08425</name>
</gene>
<reference evidence="11 12" key="1">
    <citation type="submission" date="2018-05" db="EMBL/GenBank/DDBJ databases">
        <title>Reference genomes for bee gut microbiota database.</title>
        <authorList>
            <person name="Ellegaard K.M."/>
        </authorList>
    </citation>
    <scope>NUCLEOTIDE SEQUENCE [LARGE SCALE GENOMIC DNA]</scope>
    <source>
        <strain evidence="11 12">ESL0199</strain>
    </source>
</reference>
<evidence type="ECO:0000256" key="3">
    <source>
        <dbReference type="ARBA" id="ARBA00016337"/>
    </source>
</evidence>
<evidence type="ECO:0000256" key="6">
    <source>
        <dbReference type="ARBA" id="ARBA00022723"/>
    </source>
</evidence>
<comment type="catalytic activity">
    <reaction evidence="10">
        <text>L-threonyl-[protein] + FAD = FMN-L-threonyl-[protein] + AMP + H(+)</text>
        <dbReference type="Rhea" id="RHEA:36847"/>
        <dbReference type="Rhea" id="RHEA-COMP:11060"/>
        <dbReference type="Rhea" id="RHEA-COMP:11061"/>
        <dbReference type="ChEBI" id="CHEBI:15378"/>
        <dbReference type="ChEBI" id="CHEBI:30013"/>
        <dbReference type="ChEBI" id="CHEBI:57692"/>
        <dbReference type="ChEBI" id="CHEBI:74257"/>
        <dbReference type="ChEBI" id="CHEBI:456215"/>
        <dbReference type="EC" id="2.7.1.180"/>
    </reaction>
</comment>
<keyword evidence="6" id="KW-0479">Metal-binding</keyword>
<evidence type="ECO:0000256" key="5">
    <source>
        <dbReference type="ARBA" id="ARBA00022679"/>
    </source>
</evidence>
<comment type="caution">
    <text evidence="11">The sequence shown here is derived from an EMBL/GenBank/DDBJ whole genome shotgun (WGS) entry which is preliminary data.</text>
</comment>
<dbReference type="Pfam" id="PF02424">
    <property type="entry name" value="ApbE"/>
    <property type="match status" value="1"/>
</dbReference>
<dbReference type="AlphaFoldDB" id="A0A318MF70"/>
<dbReference type="PANTHER" id="PTHR30040:SF2">
    <property type="entry name" value="FAD:PROTEIN FMN TRANSFERASE"/>
    <property type="match status" value="1"/>
</dbReference>
<keyword evidence="7" id="KW-0274">FAD</keyword>
<dbReference type="GO" id="GO:0046872">
    <property type="term" value="F:metal ion binding"/>
    <property type="evidence" value="ECO:0007669"/>
    <property type="project" value="UniProtKB-KW"/>
</dbReference>
<evidence type="ECO:0000256" key="9">
    <source>
        <dbReference type="ARBA" id="ARBA00031306"/>
    </source>
</evidence>
<sequence>MAHVLSSADHGSGSLGGLESLPYVLSFPQALGTGIIINTAKLVPAELRKRMADLIEDYESALSRFRNDSLLASMARADNGGEFVFPSYCCPLFELYDRFYALTEGRLDPAVGADLVALGYGPDMSFVMQAGALGKLGRIHGRPTWAHDVRRNGATLITAGPIHLDFGAIGKGFLVDLLGAFLADAGEYVIDAGGDMGVQTSIPITVAMEDPDDQANAVGVVSLSSGALCASAPSRRHWTSRYERDGEAGLISLHHILNAIDGTPVRQVLATWTLVGSGSFPVAVADGLATALFLMDPSVLALHVDYSCAVLRSDRRFIVSSAFPGEVFTNLDSHPIASR</sequence>
<evidence type="ECO:0000256" key="8">
    <source>
        <dbReference type="ARBA" id="ARBA00022842"/>
    </source>
</evidence>
<keyword evidence="8" id="KW-0460">Magnesium</keyword>
<protein>
    <recommendedName>
        <fullName evidence="3">FAD:protein FMN transferase</fullName>
        <ecNumber evidence="2">2.7.1.180</ecNumber>
    </recommendedName>
    <alternativeName>
        <fullName evidence="9">Flavin transferase</fullName>
    </alternativeName>
</protein>
<dbReference type="EC" id="2.7.1.180" evidence="2"/>
<proteinExistence type="predicted"/>
<dbReference type="GO" id="GO:0016740">
    <property type="term" value="F:transferase activity"/>
    <property type="evidence" value="ECO:0007669"/>
    <property type="project" value="UniProtKB-KW"/>
</dbReference>
<evidence type="ECO:0000256" key="7">
    <source>
        <dbReference type="ARBA" id="ARBA00022827"/>
    </source>
</evidence>
<evidence type="ECO:0000256" key="1">
    <source>
        <dbReference type="ARBA" id="ARBA00001946"/>
    </source>
</evidence>